<organism evidence="4 5">
    <name type="scientific">Nostoc spongiaeforme FACHB-130</name>
    <dbReference type="NCBI Taxonomy" id="1357510"/>
    <lineage>
        <taxon>Bacteria</taxon>
        <taxon>Bacillati</taxon>
        <taxon>Cyanobacteriota</taxon>
        <taxon>Cyanophyceae</taxon>
        <taxon>Nostocales</taxon>
        <taxon>Nostocaceae</taxon>
        <taxon>Nostoc</taxon>
    </lineage>
</organism>
<keyword evidence="5" id="KW-1185">Reference proteome</keyword>
<gene>
    <name evidence="4" type="ORF">H6G74_01605</name>
</gene>
<feature type="domain" description="DUF5117" evidence="3">
    <location>
        <begin position="125"/>
        <end position="310"/>
    </location>
</feature>
<dbReference type="RefSeq" id="WP_190965982.1">
    <property type="nucleotide sequence ID" value="NZ_JACJTB010000001.1"/>
</dbReference>
<dbReference type="InterPro" id="IPR034032">
    <property type="entry name" value="Zn_MMP-like_bac"/>
</dbReference>
<dbReference type="Pfam" id="PF16313">
    <property type="entry name" value="DUF4953"/>
    <property type="match status" value="1"/>
</dbReference>
<dbReference type="CDD" id="cd04276">
    <property type="entry name" value="ZnMc_MMP_like_2"/>
    <property type="match status" value="1"/>
</dbReference>
<keyword evidence="4" id="KW-0645">Protease</keyword>
<sequence length="929" mass="105774">MKHWIAKLAICIIFLYNFFCNNSWAIANQLSEPNPQEINSIPGVENLVDTSDFGEKKPAETQPSQPIEKGIIKQAGLFTTYQDTESGKVYLAIKPEQLNKSYLATITLESGIGESGIYSGLPLADFLFYWRRVKDNLHFVVQNVKFRIKSGEAEQRSLTRSFSDSVLYSVAIDSIEPSTNSLVIDLEELLMQDFSGLAPLLKYYLQAEYHFDKTKSYFGDVQSFLDNVEIDSIYGFSSPEGANLTTLPDSRALSLKVHYSFSQLPENNGYIPRIADDRVGYFITAFQDFSPDHLQEPFVRYINRWHLEPSDPNAPLSPPKKPIVFWIENAVPPIYRDAIREGVLMWNKAFEKAGFQNAVEVRQMPDDAEWHPADVRYNTIRWFNSLDAGFARGPMRVNPLTGEILDADIIVDANMVRSVQQEYHALIEASSMCQTEETQAAGRRGAGETMGTRETRKIRERSFYLVFPHSPLPTPHSQDTETCYGTESTEQVAMGALALSLLQNTKPNSEMMKEYVHQYLRSVIAHEVGHTLGLRHNFHGSTMLAPQELNNPEITQTKGLTGSVMDYLPVNIAPQGVPQGEYFPSVVGPYDEWAIAYGYKKLPDVEGEIVTPETEKSFLEAIALASPQPELSYATDEDIRDINPLANVWDISSDVLVYSQWQMDNARVMWQRLDEGYLPKGESYSSLRVLFNRVLRYYFRNASLLSQYIGGQSFRRLHAGDEISWAFVPVSLTQQRQALAKLQEYVFAEDAFSFSPQLLNQLAPSRWQHWGSPIHHTRLDYPIHDRILSFQSAILRSLLDSDRINRLRDVELKAQPGQALSLPELFDTLQTGIWTEIFTPEPPKSISSIRRSLQQEHLNILLEMLLKTHDELEDSRTLAWYELRQLQTAIDNKLKEFGETFDIYTIAHLEFAGDRISKALNSQLLSKSY</sequence>
<accession>A0ABR8FSM3</accession>
<feature type="signal peptide" evidence="1">
    <location>
        <begin position="1"/>
        <end position="25"/>
    </location>
</feature>
<dbReference type="Proteomes" id="UP000603457">
    <property type="component" value="Unassembled WGS sequence"/>
</dbReference>
<dbReference type="Pfam" id="PF17148">
    <property type="entry name" value="DUF5117"/>
    <property type="match status" value="1"/>
</dbReference>
<dbReference type="SUPFAM" id="SSF55486">
    <property type="entry name" value="Metalloproteases ('zincins'), catalytic domain"/>
    <property type="match status" value="1"/>
</dbReference>
<dbReference type="InterPro" id="IPR024079">
    <property type="entry name" value="MetalloPept_cat_dom_sf"/>
</dbReference>
<feature type="chain" id="PRO_5047327441" evidence="1">
    <location>
        <begin position="26"/>
        <end position="929"/>
    </location>
</feature>
<dbReference type="InterPro" id="IPR032534">
    <property type="entry name" value="EcxA_zinc-bd"/>
</dbReference>
<evidence type="ECO:0000313" key="4">
    <source>
        <dbReference type="EMBL" id="MBD2593024.1"/>
    </source>
</evidence>
<dbReference type="EMBL" id="JACJTB010000001">
    <property type="protein sequence ID" value="MBD2593024.1"/>
    <property type="molecule type" value="Genomic_DNA"/>
</dbReference>
<dbReference type="GO" id="GO:0008237">
    <property type="term" value="F:metallopeptidase activity"/>
    <property type="evidence" value="ECO:0007669"/>
    <property type="project" value="UniProtKB-KW"/>
</dbReference>
<dbReference type="PANTHER" id="PTHR38478">
    <property type="entry name" value="PEPTIDASE M1A AND M12B"/>
    <property type="match status" value="1"/>
</dbReference>
<dbReference type="Gene3D" id="3.40.390.10">
    <property type="entry name" value="Collagenase (Catalytic Domain)"/>
    <property type="match status" value="1"/>
</dbReference>
<evidence type="ECO:0000256" key="1">
    <source>
        <dbReference type="SAM" id="SignalP"/>
    </source>
</evidence>
<protein>
    <submittedName>
        <fullName evidence="4">Zinc-dependent metalloprotease</fullName>
    </submittedName>
</protein>
<reference evidence="4 5" key="1">
    <citation type="journal article" date="2020" name="ISME J.">
        <title>Comparative genomics reveals insights into cyanobacterial evolution and habitat adaptation.</title>
        <authorList>
            <person name="Chen M.Y."/>
            <person name="Teng W.K."/>
            <person name="Zhao L."/>
            <person name="Hu C.X."/>
            <person name="Zhou Y.K."/>
            <person name="Han B.P."/>
            <person name="Song L.R."/>
            <person name="Shu W.S."/>
        </authorList>
    </citation>
    <scope>NUCLEOTIDE SEQUENCE [LARGE SCALE GENOMIC DNA]</scope>
    <source>
        <strain evidence="4 5">FACHB-130</strain>
    </source>
</reference>
<evidence type="ECO:0000259" key="3">
    <source>
        <dbReference type="Pfam" id="PF17148"/>
    </source>
</evidence>
<evidence type="ECO:0000313" key="5">
    <source>
        <dbReference type="Proteomes" id="UP000603457"/>
    </source>
</evidence>
<evidence type="ECO:0000259" key="2">
    <source>
        <dbReference type="Pfam" id="PF16313"/>
    </source>
</evidence>
<dbReference type="PANTHER" id="PTHR38478:SF1">
    <property type="entry name" value="ZINC DEPENDENT METALLOPROTEASE DOMAIN LIPOPROTEIN"/>
    <property type="match status" value="1"/>
</dbReference>
<keyword evidence="1" id="KW-0732">Signal</keyword>
<comment type="caution">
    <text evidence="4">The sequence shown here is derived from an EMBL/GenBank/DDBJ whole genome shotgun (WGS) entry which is preliminary data.</text>
</comment>
<keyword evidence="4" id="KW-0378">Hydrolase</keyword>
<proteinExistence type="predicted"/>
<feature type="domain" description="EcxA zinc-binding" evidence="2">
    <location>
        <begin position="509"/>
        <end position="837"/>
    </location>
</feature>
<dbReference type="InterPro" id="IPR033413">
    <property type="entry name" value="DUF5117"/>
</dbReference>
<name>A0ABR8FSM3_9NOSO</name>
<keyword evidence="4" id="KW-0482">Metalloprotease</keyword>